<comment type="caution">
    <text evidence="15">The sequence shown here is derived from an EMBL/GenBank/DDBJ whole genome shotgun (WGS) entry which is preliminary data.</text>
</comment>
<dbReference type="PANTHER" id="PTHR15067">
    <property type="entry name" value="E3 UBIQUITIN-PROTEIN LIGASE RNF8"/>
    <property type="match status" value="1"/>
</dbReference>
<dbReference type="GO" id="GO:0043130">
    <property type="term" value="F:ubiquitin binding"/>
    <property type="evidence" value="ECO:0007669"/>
    <property type="project" value="InterPro"/>
</dbReference>
<dbReference type="EC" id="2.3.2.27" evidence="15"/>
<dbReference type="InterPro" id="IPR003892">
    <property type="entry name" value="CUE"/>
</dbReference>
<dbReference type="GO" id="GO:0061630">
    <property type="term" value="F:ubiquitin protein ligase activity"/>
    <property type="evidence" value="ECO:0007669"/>
    <property type="project" value="UniProtKB-EC"/>
</dbReference>
<dbReference type="GO" id="GO:0005783">
    <property type="term" value="C:endoplasmic reticulum"/>
    <property type="evidence" value="ECO:0007669"/>
    <property type="project" value="TreeGrafter"/>
</dbReference>
<feature type="compositionally biased region" description="Pro residues" evidence="11">
    <location>
        <begin position="431"/>
        <end position="440"/>
    </location>
</feature>
<dbReference type="InterPro" id="IPR001841">
    <property type="entry name" value="Znf_RING"/>
</dbReference>
<feature type="region of interest" description="Disordered" evidence="11">
    <location>
        <begin position="407"/>
        <end position="442"/>
    </location>
</feature>
<dbReference type="GO" id="GO:0030968">
    <property type="term" value="P:endoplasmic reticulum unfolded protein response"/>
    <property type="evidence" value="ECO:0007669"/>
    <property type="project" value="TreeGrafter"/>
</dbReference>
<dbReference type="CDD" id="cd14421">
    <property type="entry name" value="CUE_AMFR"/>
    <property type="match status" value="1"/>
</dbReference>
<feature type="domain" description="CUE" evidence="14">
    <location>
        <begin position="486"/>
        <end position="528"/>
    </location>
</feature>
<feature type="transmembrane region" description="Helical" evidence="12">
    <location>
        <begin position="238"/>
        <end position="260"/>
    </location>
</feature>
<evidence type="ECO:0000256" key="1">
    <source>
        <dbReference type="ARBA" id="ARBA00004141"/>
    </source>
</evidence>
<dbReference type="CDD" id="cd16455">
    <property type="entry name" value="RING-H2_AMFR"/>
    <property type="match status" value="1"/>
</dbReference>
<dbReference type="Pfam" id="PF13639">
    <property type="entry name" value="zf-RING_2"/>
    <property type="match status" value="1"/>
</dbReference>
<protein>
    <submittedName>
        <fullName evidence="15">Autocrine motility factor receptor</fullName>
        <ecNumber evidence="15">2.3.2.27</ecNumber>
    </submittedName>
</protein>
<dbReference type="EMBL" id="UYJE01000257">
    <property type="protein sequence ID" value="VDH91646.1"/>
    <property type="molecule type" value="Genomic_DNA"/>
</dbReference>
<dbReference type="PROSITE" id="PS51140">
    <property type="entry name" value="CUE"/>
    <property type="match status" value="1"/>
</dbReference>
<feature type="transmembrane region" description="Helical" evidence="12">
    <location>
        <begin position="168"/>
        <end position="188"/>
    </location>
</feature>
<dbReference type="SMART" id="SM00546">
    <property type="entry name" value="CUE"/>
    <property type="match status" value="1"/>
</dbReference>
<keyword evidence="16" id="KW-1185">Reference proteome</keyword>
<evidence type="ECO:0000256" key="10">
    <source>
        <dbReference type="PROSITE-ProRule" id="PRU00175"/>
    </source>
</evidence>
<evidence type="ECO:0000256" key="2">
    <source>
        <dbReference type="ARBA" id="ARBA00004906"/>
    </source>
</evidence>
<feature type="transmembrane region" description="Helical" evidence="12">
    <location>
        <begin position="209"/>
        <end position="232"/>
    </location>
</feature>
<proteinExistence type="predicted"/>
<evidence type="ECO:0000256" key="11">
    <source>
        <dbReference type="SAM" id="MobiDB-lite"/>
    </source>
</evidence>
<dbReference type="GO" id="GO:0006511">
    <property type="term" value="P:ubiquitin-dependent protein catabolic process"/>
    <property type="evidence" value="ECO:0007669"/>
    <property type="project" value="TreeGrafter"/>
</dbReference>
<dbReference type="GO" id="GO:0008270">
    <property type="term" value="F:zinc ion binding"/>
    <property type="evidence" value="ECO:0007669"/>
    <property type="project" value="UniProtKB-KW"/>
</dbReference>
<keyword evidence="15" id="KW-0012">Acyltransferase</keyword>
<comment type="subcellular location">
    <subcellularLocation>
        <location evidence="1">Membrane</location>
        <topology evidence="1">Multi-pass membrane protein</topology>
    </subcellularLocation>
</comment>
<gene>
    <name evidence="15" type="ORF">MGAL_10B056997</name>
</gene>
<evidence type="ECO:0000256" key="5">
    <source>
        <dbReference type="ARBA" id="ARBA00022723"/>
    </source>
</evidence>
<keyword evidence="5" id="KW-0479">Metal-binding</keyword>
<keyword evidence="4 12" id="KW-0812">Transmembrane</keyword>
<evidence type="ECO:0000313" key="15">
    <source>
        <dbReference type="EMBL" id="VDH91646.1"/>
    </source>
</evidence>
<evidence type="ECO:0000259" key="13">
    <source>
        <dbReference type="PROSITE" id="PS50089"/>
    </source>
</evidence>
<evidence type="ECO:0000256" key="6">
    <source>
        <dbReference type="ARBA" id="ARBA00022771"/>
    </source>
</evidence>
<evidence type="ECO:0000256" key="9">
    <source>
        <dbReference type="ARBA" id="ARBA00023136"/>
    </source>
</evidence>
<dbReference type="SUPFAM" id="SSF57850">
    <property type="entry name" value="RING/U-box"/>
    <property type="match status" value="1"/>
</dbReference>
<feature type="transmembrane region" description="Helical" evidence="12">
    <location>
        <begin position="145"/>
        <end position="162"/>
    </location>
</feature>
<keyword evidence="7" id="KW-0862">Zinc</keyword>
<feature type="region of interest" description="Disordered" evidence="11">
    <location>
        <begin position="662"/>
        <end position="721"/>
    </location>
</feature>
<dbReference type="Pfam" id="PF25563">
    <property type="entry name" value="TPR_SYVN1_N"/>
    <property type="match status" value="1"/>
</dbReference>
<evidence type="ECO:0000256" key="7">
    <source>
        <dbReference type="ARBA" id="ARBA00022833"/>
    </source>
</evidence>
<dbReference type="PANTHER" id="PTHR15067:SF5">
    <property type="entry name" value="E3 UBIQUITIN-PROTEIN LIGASE AMFR"/>
    <property type="match status" value="1"/>
</dbReference>
<keyword evidence="8 12" id="KW-1133">Transmembrane helix</keyword>
<dbReference type="SMART" id="SM00184">
    <property type="entry name" value="RING"/>
    <property type="match status" value="1"/>
</dbReference>
<dbReference type="Proteomes" id="UP000596742">
    <property type="component" value="Unassembled WGS sequence"/>
</dbReference>
<evidence type="ECO:0000256" key="12">
    <source>
        <dbReference type="SAM" id="Phobius"/>
    </source>
</evidence>
<feature type="compositionally biased region" description="Polar residues" evidence="11">
    <location>
        <begin position="679"/>
        <end position="703"/>
    </location>
</feature>
<dbReference type="Pfam" id="PF02845">
    <property type="entry name" value="CUE"/>
    <property type="match status" value="1"/>
</dbReference>
<name>A0A8B6BKG1_MYTGA</name>
<keyword evidence="15" id="KW-0675">Receptor</keyword>
<feature type="transmembrane region" description="Helical" evidence="12">
    <location>
        <begin position="305"/>
        <end position="328"/>
    </location>
</feature>
<reference evidence="15" key="1">
    <citation type="submission" date="2018-11" db="EMBL/GenBank/DDBJ databases">
        <authorList>
            <person name="Alioto T."/>
            <person name="Alioto T."/>
        </authorList>
    </citation>
    <scope>NUCLEOTIDE SEQUENCE</scope>
</reference>
<evidence type="ECO:0000256" key="8">
    <source>
        <dbReference type="ARBA" id="ARBA00022989"/>
    </source>
</evidence>
<dbReference type="OrthoDB" id="3824970at2759"/>
<evidence type="ECO:0000259" key="14">
    <source>
        <dbReference type="PROSITE" id="PS51140"/>
    </source>
</evidence>
<dbReference type="Gene3D" id="3.30.40.10">
    <property type="entry name" value="Zinc/RING finger domain, C3HC4 (zinc finger)"/>
    <property type="match status" value="1"/>
</dbReference>
<accession>A0A8B6BKG1</accession>
<dbReference type="InterPro" id="IPR013083">
    <property type="entry name" value="Znf_RING/FYVE/PHD"/>
</dbReference>
<keyword evidence="3 15" id="KW-0808">Transferase</keyword>
<keyword evidence="6 10" id="KW-0863">Zinc-finger</keyword>
<evidence type="ECO:0000313" key="16">
    <source>
        <dbReference type="Proteomes" id="UP000596742"/>
    </source>
</evidence>
<organism evidence="15 16">
    <name type="scientific">Mytilus galloprovincialis</name>
    <name type="common">Mediterranean mussel</name>
    <dbReference type="NCBI Taxonomy" id="29158"/>
    <lineage>
        <taxon>Eukaryota</taxon>
        <taxon>Metazoa</taxon>
        <taxon>Spiralia</taxon>
        <taxon>Lophotrochozoa</taxon>
        <taxon>Mollusca</taxon>
        <taxon>Bivalvia</taxon>
        <taxon>Autobranchia</taxon>
        <taxon>Pteriomorphia</taxon>
        <taxon>Mytilida</taxon>
        <taxon>Mytiloidea</taxon>
        <taxon>Mytilidae</taxon>
        <taxon>Mytilinae</taxon>
        <taxon>Mytilus</taxon>
    </lineage>
</organism>
<dbReference type="InterPro" id="IPR057992">
    <property type="entry name" value="TPR_SYVN1_N"/>
</dbReference>
<dbReference type="FunFam" id="3.30.40.10:FF:000149">
    <property type="entry name" value="E3 ubiquitin-protein ligase AMFR"/>
    <property type="match status" value="1"/>
</dbReference>
<feature type="domain" description="RING-type" evidence="13">
    <location>
        <begin position="367"/>
        <end position="405"/>
    </location>
</feature>
<feature type="compositionally biased region" description="Basic and acidic residues" evidence="11">
    <location>
        <begin position="704"/>
        <end position="720"/>
    </location>
</feature>
<dbReference type="Gene3D" id="1.10.8.10">
    <property type="entry name" value="DNA helicase RuvA subunit, C-terminal domain"/>
    <property type="match status" value="1"/>
</dbReference>
<dbReference type="PROSITE" id="PS50089">
    <property type="entry name" value="ZF_RING_2"/>
    <property type="match status" value="1"/>
</dbReference>
<keyword evidence="9 12" id="KW-0472">Membrane</keyword>
<evidence type="ECO:0000256" key="3">
    <source>
        <dbReference type="ARBA" id="ARBA00022679"/>
    </source>
</evidence>
<dbReference type="AlphaFoldDB" id="A0A8B6BKG1"/>
<dbReference type="GO" id="GO:0070936">
    <property type="term" value="P:protein K48-linked ubiquitination"/>
    <property type="evidence" value="ECO:0007669"/>
    <property type="project" value="TreeGrafter"/>
</dbReference>
<dbReference type="GO" id="GO:0000151">
    <property type="term" value="C:ubiquitin ligase complex"/>
    <property type="evidence" value="ECO:0007669"/>
    <property type="project" value="TreeGrafter"/>
</dbReference>
<feature type="transmembrane region" description="Helical" evidence="12">
    <location>
        <begin position="20"/>
        <end position="39"/>
    </location>
</feature>
<comment type="pathway">
    <text evidence="2">Protein modification; protein ubiquitination.</text>
</comment>
<feature type="transmembrane region" description="Helical" evidence="12">
    <location>
        <begin position="92"/>
        <end position="125"/>
    </location>
</feature>
<feature type="compositionally biased region" description="Polar residues" evidence="11">
    <location>
        <begin position="662"/>
        <end position="671"/>
    </location>
</feature>
<sequence length="738" mass="84940">MPVILLERIPLPSLRTYTSLSVVLLSCAVFYAYQCVLAFQTNPHNSDLNGAGIEHNVNIGNSKEISDILNDPDVVKEPLPSEFDIQLPYESFWWNVVYVLTSEIWCIWTVVNTAYCCLILLAKLIQKAVFGELRVVEKQHLKDKFWNFLFYKFIFIFGVMNVQTMEEVFVWVAWFSFLGFFHLLTQLSKDRFEYLSFSPTTPRLMHMKLLSLLGFILFSCMVLLCACTYIGLHAGITIFAFMAAECLILAIRCLHVLGSVKRYVIHLYEMNVDGVWENRSIYIYYTELIFELSAISIDFGHHLHMLLWGNIFLSMASLVICMQLRFLFYEFKRRLNRHQNYRRVVKNIEARFPMATEEEIKDHNDNCAVCWERMESSRKLPCGHLFHNACLLSWLEQDTSCPTCRMSLSEGPQGDPNGNVPDETGDARPNVPHPPHPPANPQTTNHFFHFDGSRYVSWLPSFSVEVTHTQLLPHGGTRLPALQTSQLDNMARQVLSVFPHMPVNLVTEDLRNTRSVDFTIENILEGRLEAPPPGTLVTRAAIGDSESEEEPENQQLLLPSVISQTGAMALAENLYQEQNDRPSYIDDNIPLLEENRREEITEPVAGPSTFGGRFSKSTNEREEMLSDRKNSMLEMARKKYLGKTSSNQGDLNCEEESGIKNNILHTQTSTEEYLRRPDYTQTEDSLRDNTQTPDSLRDYTQTEDSLRDYAHTSTEDPLRRRELHYKAAQRRFNGETQL</sequence>
<dbReference type="GO" id="GO:0016020">
    <property type="term" value="C:membrane"/>
    <property type="evidence" value="ECO:0007669"/>
    <property type="project" value="UniProtKB-SubCell"/>
</dbReference>
<evidence type="ECO:0000256" key="4">
    <source>
        <dbReference type="ARBA" id="ARBA00022692"/>
    </source>
</evidence>
<dbReference type="GO" id="GO:0005829">
    <property type="term" value="C:cytosol"/>
    <property type="evidence" value="ECO:0007669"/>
    <property type="project" value="TreeGrafter"/>
</dbReference>